<dbReference type="Gene3D" id="3.30.750.24">
    <property type="entry name" value="STAS domain"/>
    <property type="match status" value="1"/>
</dbReference>
<name>A0A8S3VPK9_MYTED</name>
<keyword evidence="5" id="KW-0175">Coiled coil</keyword>
<evidence type="ECO:0000256" key="5">
    <source>
        <dbReference type="SAM" id="Coils"/>
    </source>
</evidence>
<keyword evidence="2 6" id="KW-0812">Transmembrane</keyword>
<dbReference type="InterPro" id="IPR001902">
    <property type="entry name" value="SLC26A/SulP_fam"/>
</dbReference>
<dbReference type="SUPFAM" id="SSF52091">
    <property type="entry name" value="SpoIIaa-like"/>
    <property type="match status" value="1"/>
</dbReference>
<evidence type="ECO:0000256" key="3">
    <source>
        <dbReference type="ARBA" id="ARBA00022989"/>
    </source>
</evidence>
<keyword evidence="3 6" id="KW-1133">Transmembrane helix</keyword>
<feature type="transmembrane region" description="Helical" evidence="6">
    <location>
        <begin position="203"/>
        <end position="221"/>
    </location>
</feature>
<evidence type="ECO:0000313" key="9">
    <source>
        <dbReference type="Proteomes" id="UP000683360"/>
    </source>
</evidence>
<feature type="coiled-coil region" evidence="5">
    <location>
        <begin position="723"/>
        <end position="750"/>
    </location>
</feature>
<comment type="subcellular location">
    <subcellularLocation>
        <location evidence="1">Membrane</location>
        <topology evidence="1">Multi-pass membrane protein</topology>
    </subcellularLocation>
</comment>
<evidence type="ECO:0000256" key="1">
    <source>
        <dbReference type="ARBA" id="ARBA00004141"/>
    </source>
</evidence>
<gene>
    <name evidence="8" type="ORF">MEDL_68521</name>
</gene>
<dbReference type="InterPro" id="IPR031981">
    <property type="entry name" value="MIEAP_C"/>
</dbReference>
<keyword evidence="4 6" id="KW-0472">Membrane</keyword>
<evidence type="ECO:0000256" key="6">
    <source>
        <dbReference type="SAM" id="Phobius"/>
    </source>
</evidence>
<feature type="transmembrane region" description="Helical" evidence="6">
    <location>
        <begin position="417"/>
        <end position="444"/>
    </location>
</feature>
<reference evidence="8" key="1">
    <citation type="submission" date="2021-03" db="EMBL/GenBank/DDBJ databases">
        <authorList>
            <person name="Bekaert M."/>
        </authorList>
    </citation>
    <scope>NUCLEOTIDE SEQUENCE</scope>
</reference>
<dbReference type="InterPro" id="IPR002645">
    <property type="entry name" value="STAS_dom"/>
</dbReference>
<dbReference type="Gene3D" id="3.30.160.60">
    <property type="entry name" value="Classic Zinc Finger"/>
    <property type="match status" value="1"/>
</dbReference>
<dbReference type="NCBIfam" id="TIGR00815">
    <property type="entry name" value="sulP"/>
    <property type="match status" value="1"/>
</dbReference>
<feature type="transmembrane region" description="Helical" evidence="6">
    <location>
        <begin position="359"/>
        <end position="380"/>
    </location>
</feature>
<keyword evidence="9" id="KW-1185">Reference proteome</keyword>
<dbReference type="GO" id="GO:0055085">
    <property type="term" value="P:transmembrane transport"/>
    <property type="evidence" value="ECO:0007669"/>
    <property type="project" value="InterPro"/>
</dbReference>
<organism evidence="8 9">
    <name type="scientific">Mytilus edulis</name>
    <name type="common">Blue mussel</name>
    <dbReference type="NCBI Taxonomy" id="6550"/>
    <lineage>
        <taxon>Eukaryota</taxon>
        <taxon>Metazoa</taxon>
        <taxon>Spiralia</taxon>
        <taxon>Lophotrochozoa</taxon>
        <taxon>Mollusca</taxon>
        <taxon>Bivalvia</taxon>
        <taxon>Autobranchia</taxon>
        <taxon>Pteriomorphia</taxon>
        <taxon>Mytilida</taxon>
        <taxon>Mytiloidea</taxon>
        <taxon>Mytilidae</taxon>
        <taxon>Mytilinae</taxon>
        <taxon>Mytilus</taxon>
    </lineage>
</organism>
<dbReference type="GO" id="GO:0016020">
    <property type="term" value="C:membrane"/>
    <property type="evidence" value="ECO:0007669"/>
    <property type="project" value="UniProtKB-SubCell"/>
</dbReference>
<dbReference type="InterPro" id="IPR011547">
    <property type="entry name" value="SLC26A/SulP_dom"/>
</dbReference>
<evidence type="ECO:0000256" key="2">
    <source>
        <dbReference type="ARBA" id="ARBA00022692"/>
    </source>
</evidence>
<sequence length="1484" mass="168302">MKSCLFSNVPIIQNLKKYNLRKYLVSDILSGITVGIMQIPQGMAFGLLTTLPPICGMYTAFFGPLTYFFLGSSRHLSVGAVAVVSLMMASVIDVAMQENNLYAVTESSTNISTDDIINKRKIEIATSVSFVSGLFMILLGKLKFGLISTYMSEQLVSGFTAAVAIHITTSQAKHIFGISVPQHNGIFKVIKTWRDVCYNIPSTNFATLITTVICFIILYLVKVQINMRFKSRLKMPIPIELIIISIATGIAHFAEFNQRFNINILKDIPAGLPSPVLPNPVIATDYIADAFIIGIVAFTHSVSGARLLARKHNYEIDPNQELVASGAGSVVCSIFSGYINAGSLSRTMVLDGTNGKSQIACLVGCVIVIIMILAIGPLFYSLPKCVLSAVIIINLRTMFIQILEVPSLWRTSKYDFVIWMVTFLTSSILDVDIGIASSLIFSLLTVSLRTQSPSSYTLGFVGKTNQLKSVDRYDPVVTPDNVRIVQFQAPIYFANADIFVKSVVKLTGIDPVKARKKQKQFNQIETNISPIDVTQNCDLTMQIESKMSENFVDGVEIVILDFSGVNFVDIVGMKALKRVYTDYNSIGIQVFIASCNDSVTSMMTSTDFMKDYEETVYLTFCNRCEERKYLKLCKKCLQYLCSDCKREHFCGVTAAPPTIYSSSEHLIKSIDNKPFQCRTHLKEVVRFCFTCTLQLCEECLDNDLSQHKNHVIYNVDNAAKEIRRQTDEKIASLKVKIEKARRQRHDLDKQRFSSTDRQNTRRQVTNLASNLASAIVAAIEDQARLDKTVAAESVTKLQKTIDVWTETNRTLHKISTAPHNLENIHLFCKYIKVHENLDLPSVRTRADFPDDRKFQHSELVQTELRSLVEYLEALTGINVPLPVKTQEEIERLATAYDREITMVDLATNPASRPQSRVSIKTNMTSTTMLTKYEEDSIMYIKSENQALKMELSKLRKQTKEMIHAASLLSNYCTNVMQFSLMQEDDILEALRKPMVDDDELSEFYHSISSVGHSFSKLKSKVLNVESTDMGSFEDLQNNTDDTKSIQTRMTIETVANHSIAETVSTTIHDKVSELPPISQKSSRPNSIIYMYSKLYDNEWSDALDMLTQSGKRWAMDLVIKHLYLVIKACYKICKHIEEQQLQDLIDTVFLSNNGRRLPLTDIKAIMDLRRRIAVDTAINIRQNIPKMDQFQSELTKCSFKRTSYLNKYTILHFTTVLAETCSNEERLSHQHVLKLRTGINVPLPVKTQEEIESFENGAQEDDILEALRKPTVDDDELSEFYHSISPVGNSFSKLKSKVRAVDQTALFTCALFKLYDHEWRDALDMLTQSGKRWAMDLVIKHLYIVIKACYKICKHIEEQQLQDLIDTVFLSNNGRRVPLTDIKAIMDLRRRIAVDTAINIRQDKLLKQIYNTPFYGKCVYLYWCMTLEEPPLCLDKETPKESVFDNDLYREFTKGGKRIEYCVWQPLLLKEDGEILVKGIVQVR</sequence>
<evidence type="ECO:0000256" key="4">
    <source>
        <dbReference type="ARBA" id="ARBA00023136"/>
    </source>
</evidence>
<dbReference type="PANTHER" id="PTHR11814">
    <property type="entry name" value="SULFATE TRANSPORTER"/>
    <property type="match status" value="1"/>
</dbReference>
<dbReference type="Proteomes" id="UP000683360">
    <property type="component" value="Unassembled WGS sequence"/>
</dbReference>
<dbReference type="Pfam" id="PF00916">
    <property type="entry name" value="Sulfate_transp"/>
    <property type="match status" value="1"/>
</dbReference>
<dbReference type="SUPFAM" id="SSF57845">
    <property type="entry name" value="B-box zinc-binding domain"/>
    <property type="match status" value="1"/>
</dbReference>
<dbReference type="PROSITE" id="PS50801">
    <property type="entry name" value="STAS"/>
    <property type="match status" value="1"/>
</dbReference>
<evidence type="ECO:0000259" key="7">
    <source>
        <dbReference type="PROSITE" id="PS50801"/>
    </source>
</evidence>
<feature type="transmembrane region" description="Helical" evidence="6">
    <location>
        <begin position="233"/>
        <end position="254"/>
    </location>
</feature>
<evidence type="ECO:0000313" key="8">
    <source>
        <dbReference type="EMBL" id="CAG2257305.1"/>
    </source>
</evidence>
<accession>A0A8S3VPK9</accession>
<comment type="caution">
    <text evidence="8">The sequence shown here is derived from an EMBL/GenBank/DDBJ whole genome shotgun (WGS) entry which is preliminary data.</text>
</comment>
<feature type="transmembrane region" description="Helical" evidence="6">
    <location>
        <begin position="124"/>
        <end position="142"/>
    </location>
</feature>
<dbReference type="InterPro" id="IPR036513">
    <property type="entry name" value="STAS_dom_sf"/>
</dbReference>
<feature type="transmembrane region" description="Helical" evidence="6">
    <location>
        <begin position="322"/>
        <end position="339"/>
    </location>
</feature>
<protein>
    <submittedName>
        <fullName evidence="8">SLC26A10</fullName>
    </submittedName>
</protein>
<dbReference type="CDD" id="cd07042">
    <property type="entry name" value="STAS_SulP_like_sulfate_transporter"/>
    <property type="match status" value="1"/>
</dbReference>
<feature type="domain" description="STAS" evidence="7">
    <location>
        <begin position="472"/>
        <end position="608"/>
    </location>
</feature>
<dbReference type="Pfam" id="PF01740">
    <property type="entry name" value="STAS"/>
    <property type="match status" value="1"/>
</dbReference>
<feature type="transmembrane region" description="Helical" evidence="6">
    <location>
        <begin position="45"/>
        <end position="70"/>
    </location>
</feature>
<dbReference type="EMBL" id="CAJPWZ010003324">
    <property type="protein sequence ID" value="CAG2257305.1"/>
    <property type="molecule type" value="Genomic_DNA"/>
</dbReference>
<dbReference type="OrthoDB" id="6061170at2759"/>
<dbReference type="Pfam" id="PF16026">
    <property type="entry name" value="MIEAP"/>
    <property type="match status" value="1"/>
</dbReference>
<proteinExistence type="predicted"/>